<dbReference type="PROSITE" id="PS50011">
    <property type="entry name" value="PROTEIN_KINASE_DOM"/>
    <property type="match status" value="1"/>
</dbReference>
<evidence type="ECO:0000256" key="7">
    <source>
        <dbReference type="PROSITE-ProRule" id="PRU10141"/>
    </source>
</evidence>
<keyword evidence="6 7" id="KW-0067">ATP-binding</keyword>
<proteinExistence type="predicted"/>
<dbReference type="InterPro" id="IPR017441">
    <property type="entry name" value="Protein_kinase_ATP_BS"/>
</dbReference>
<name>A0ABP7FPQ4_9ACTN</name>
<evidence type="ECO:0000256" key="6">
    <source>
        <dbReference type="ARBA" id="ARBA00022840"/>
    </source>
</evidence>
<dbReference type="EC" id="2.7.11.1" evidence="1"/>
<evidence type="ECO:0000313" key="10">
    <source>
        <dbReference type="EMBL" id="GAA3744331.1"/>
    </source>
</evidence>
<feature type="domain" description="Protein kinase" evidence="9">
    <location>
        <begin position="10"/>
        <end position="280"/>
    </location>
</feature>
<dbReference type="InterPro" id="IPR000719">
    <property type="entry name" value="Prot_kinase_dom"/>
</dbReference>
<comment type="caution">
    <text evidence="10">The sequence shown here is derived from an EMBL/GenBank/DDBJ whole genome shotgun (WGS) entry which is preliminary data.</text>
</comment>
<gene>
    <name evidence="10" type="primary">pkaE_2</name>
    <name evidence="10" type="ORF">GCM10022402_25010</name>
</gene>
<dbReference type="Gene3D" id="1.25.40.10">
    <property type="entry name" value="Tetratricopeptide repeat domain"/>
    <property type="match status" value="1"/>
</dbReference>
<organism evidence="10 11">
    <name type="scientific">Salinactinospora qingdaonensis</name>
    <dbReference type="NCBI Taxonomy" id="702744"/>
    <lineage>
        <taxon>Bacteria</taxon>
        <taxon>Bacillati</taxon>
        <taxon>Actinomycetota</taxon>
        <taxon>Actinomycetes</taxon>
        <taxon>Streptosporangiales</taxon>
        <taxon>Nocardiopsidaceae</taxon>
        <taxon>Salinactinospora</taxon>
    </lineage>
</organism>
<feature type="region of interest" description="Disordered" evidence="8">
    <location>
        <begin position="281"/>
        <end position="310"/>
    </location>
</feature>
<dbReference type="RefSeq" id="WP_344971139.1">
    <property type="nucleotide sequence ID" value="NZ_BAABDD010000009.1"/>
</dbReference>
<dbReference type="Proteomes" id="UP001500908">
    <property type="component" value="Unassembled WGS sequence"/>
</dbReference>
<dbReference type="EMBL" id="BAABDD010000009">
    <property type="protein sequence ID" value="GAA3744331.1"/>
    <property type="molecule type" value="Genomic_DNA"/>
</dbReference>
<dbReference type="PROSITE" id="PS00107">
    <property type="entry name" value="PROTEIN_KINASE_ATP"/>
    <property type="match status" value="1"/>
</dbReference>
<evidence type="ECO:0000256" key="8">
    <source>
        <dbReference type="SAM" id="MobiDB-lite"/>
    </source>
</evidence>
<dbReference type="Pfam" id="PF00069">
    <property type="entry name" value="Pkinase"/>
    <property type="match status" value="1"/>
</dbReference>
<accession>A0ABP7FPQ4</accession>
<keyword evidence="3" id="KW-0808">Transferase</keyword>
<dbReference type="CDD" id="cd14014">
    <property type="entry name" value="STKc_PknB_like"/>
    <property type="match status" value="1"/>
</dbReference>
<keyword evidence="4 7" id="KW-0547">Nucleotide-binding</keyword>
<dbReference type="InterPro" id="IPR011009">
    <property type="entry name" value="Kinase-like_dom_sf"/>
</dbReference>
<keyword evidence="5 10" id="KW-0418">Kinase</keyword>
<protein>
    <recommendedName>
        <fullName evidence="1">non-specific serine/threonine protein kinase</fullName>
        <ecNumber evidence="1">2.7.11.1</ecNumber>
    </recommendedName>
</protein>
<keyword evidence="2 10" id="KW-0723">Serine/threonine-protein kinase</keyword>
<dbReference type="SMART" id="SM00220">
    <property type="entry name" value="S_TKc"/>
    <property type="match status" value="1"/>
</dbReference>
<evidence type="ECO:0000259" key="9">
    <source>
        <dbReference type="PROSITE" id="PS50011"/>
    </source>
</evidence>
<dbReference type="Gene3D" id="1.10.510.10">
    <property type="entry name" value="Transferase(Phosphotransferase) domain 1"/>
    <property type="match status" value="1"/>
</dbReference>
<dbReference type="SUPFAM" id="SSF56112">
    <property type="entry name" value="Protein kinase-like (PK-like)"/>
    <property type="match status" value="1"/>
</dbReference>
<feature type="region of interest" description="Disordered" evidence="8">
    <location>
        <begin position="531"/>
        <end position="552"/>
    </location>
</feature>
<evidence type="ECO:0000313" key="11">
    <source>
        <dbReference type="Proteomes" id="UP001500908"/>
    </source>
</evidence>
<evidence type="ECO:0000256" key="2">
    <source>
        <dbReference type="ARBA" id="ARBA00022527"/>
    </source>
</evidence>
<dbReference type="InterPro" id="IPR011990">
    <property type="entry name" value="TPR-like_helical_dom_sf"/>
</dbReference>
<dbReference type="PANTHER" id="PTHR43289">
    <property type="entry name" value="MITOGEN-ACTIVATED PROTEIN KINASE KINASE KINASE 20-RELATED"/>
    <property type="match status" value="1"/>
</dbReference>
<dbReference type="InterPro" id="IPR008271">
    <property type="entry name" value="Ser/Thr_kinase_AS"/>
</dbReference>
<evidence type="ECO:0000256" key="3">
    <source>
        <dbReference type="ARBA" id="ARBA00022679"/>
    </source>
</evidence>
<evidence type="ECO:0000256" key="4">
    <source>
        <dbReference type="ARBA" id="ARBA00022741"/>
    </source>
</evidence>
<dbReference type="Gene3D" id="3.30.200.20">
    <property type="entry name" value="Phosphorylase Kinase, domain 1"/>
    <property type="match status" value="1"/>
</dbReference>
<dbReference type="PANTHER" id="PTHR43289:SF6">
    <property type="entry name" value="SERINE_THREONINE-PROTEIN KINASE NEKL-3"/>
    <property type="match status" value="1"/>
</dbReference>
<keyword evidence="11" id="KW-1185">Reference proteome</keyword>
<dbReference type="PROSITE" id="PS00108">
    <property type="entry name" value="PROTEIN_KINASE_ST"/>
    <property type="match status" value="1"/>
</dbReference>
<dbReference type="GO" id="GO:0004674">
    <property type="term" value="F:protein serine/threonine kinase activity"/>
    <property type="evidence" value="ECO:0007669"/>
    <property type="project" value="UniProtKB-KW"/>
</dbReference>
<feature type="binding site" evidence="7">
    <location>
        <position position="39"/>
    </location>
    <ligand>
        <name>ATP</name>
        <dbReference type="ChEBI" id="CHEBI:30616"/>
    </ligand>
</feature>
<evidence type="ECO:0000256" key="1">
    <source>
        <dbReference type="ARBA" id="ARBA00012513"/>
    </source>
</evidence>
<reference evidence="11" key="1">
    <citation type="journal article" date="2019" name="Int. J. Syst. Evol. Microbiol.">
        <title>The Global Catalogue of Microorganisms (GCM) 10K type strain sequencing project: providing services to taxonomists for standard genome sequencing and annotation.</title>
        <authorList>
            <consortium name="The Broad Institute Genomics Platform"/>
            <consortium name="The Broad Institute Genome Sequencing Center for Infectious Disease"/>
            <person name="Wu L."/>
            <person name="Ma J."/>
        </authorList>
    </citation>
    <scope>NUCLEOTIDE SEQUENCE [LARGE SCALE GENOMIC DNA]</scope>
    <source>
        <strain evidence="11">JCM 17137</strain>
    </source>
</reference>
<evidence type="ECO:0000256" key="5">
    <source>
        <dbReference type="ARBA" id="ARBA00022777"/>
    </source>
</evidence>
<sequence length="552" mass="60200">MTQRILGDRYRLTAEIGSGGMGEVWEGVDERLGRPVAVKLIRPDLIDSEETVARFHREAQVTAKLAGHPNIVILYDYGTETPTETVYAVMELVRGRPLSALVRSGETLPIETACRWCAQVCSGLAAAHAAGVVHRDVKPGNVMVVDPPSPAGEESTAKILDFGISGFLEAVVQSRRLTKTGEVIGTPQYMAPEQIQGHSAGVPGDLYSLGAVLYHALTGIPPSQADHPLGVMRMHMATPPRPPARRRPDVPTELSDLVMALLAKSPEQRPSSAGEVLERLRAGTRPRATGPVRPATHHLAAPPESTPQRRRELARRLDAAEARARDGSPATAAQELGELLAELVEIYGASHPETLRARHRRAYLTGKGGYHAHAAELFAELADDMERVHGRRHADTLSARHYQAANAGRAGRHGEAARIHRAILPELTALHGEYSRRVLLARLHLAFDVGESGDRRGAITMLGDLLVDLERELGAEDPTTLTARHYQAAYIGYHGDPHEAVRRYRELLADHVRIHGAEHAETERIRTRLARWEQHRQSSQSGPDHTTGACGG</sequence>